<dbReference type="RefSeq" id="WP_099083109.1">
    <property type="nucleotide sequence ID" value="NZ_AWQQ01000054.1"/>
</dbReference>
<name>A0A2C6MG23_9FIRM</name>
<keyword evidence="2" id="KW-1185">Reference proteome</keyword>
<proteinExistence type="predicted"/>
<evidence type="ECO:0000313" key="2">
    <source>
        <dbReference type="Proteomes" id="UP000222564"/>
    </source>
</evidence>
<accession>A0A2C6MG23</accession>
<dbReference type="Proteomes" id="UP000222564">
    <property type="component" value="Unassembled WGS sequence"/>
</dbReference>
<reference evidence="1 2" key="1">
    <citation type="submission" date="2013-09" db="EMBL/GenBank/DDBJ databases">
        <title>Biodegradation of hydrocarbons in the deep terrestrial subsurface : characterization of a microbial consortium composed of two Desulfotomaculum species originating from a deep geological formation.</title>
        <authorList>
            <person name="Aullo T."/>
            <person name="Berlendis S."/>
            <person name="Lascourreges J.-F."/>
            <person name="Dessort D."/>
            <person name="Saint-Laurent S."/>
            <person name="Schraauwers B."/>
            <person name="Mas J."/>
            <person name="Magot M."/>
            <person name="Ranchou-Peyruse A."/>
        </authorList>
    </citation>
    <scope>NUCLEOTIDE SEQUENCE [LARGE SCALE GENOMIC DNA]</scope>
    <source>
        <strain evidence="1 2">Bs107</strain>
    </source>
</reference>
<organism evidence="1 2">
    <name type="scientific">Desulforamulus profundi</name>
    <dbReference type="NCBI Taxonomy" id="1383067"/>
    <lineage>
        <taxon>Bacteria</taxon>
        <taxon>Bacillati</taxon>
        <taxon>Bacillota</taxon>
        <taxon>Clostridia</taxon>
        <taxon>Eubacteriales</taxon>
        <taxon>Peptococcaceae</taxon>
        <taxon>Desulforamulus</taxon>
    </lineage>
</organism>
<comment type="caution">
    <text evidence="1">The sequence shown here is derived from an EMBL/GenBank/DDBJ whole genome shotgun (WGS) entry which is preliminary data.</text>
</comment>
<dbReference type="AlphaFoldDB" id="A0A2C6MG23"/>
<dbReference type="EMBL" id="AWQQ01000054">
    <property type="protein sequence ID" value="PHJ38336.1"/>
    <property type="molecule type" value="Genomic_DNA"/>
</dbReference>
<protein>
    <submittedName>
        <fullName evidence="1">Uncharacterized protein</fullName>
    </submittedName>
</protein>
<evidence type="ECO:0000313" key="1">
    <source>
        <dbReference type="EMBL" id="PHJ38336.1"/>
    </source>
</evidence>
<gene>
    <name evidence="1" type="ORF">P378_10925</name>
</gene>
<sequence>MGNRVLDIWDLQEIVSALSCRRFWVAGPGPQGLHLVIEEEKPGDSVSDNQLQVLEDVYKVKIKIEIVSRGTLYNRAELLSLGVVGKPRYIYSEQEIKEKAYIHSSRL</sequence>